<dbReference type="STRING" id="251229.Chro_1162"/>
<dbReference type="InterPro" id="IPR010985">
    <property type="entry name" value="Ribbon_hlx_hlx"/>
</dbReference>
<dbReference type="SUPFAM" id="SSF47598">
    <property type="entry name" value="Ribbon-helix-helix"/>
    <property type="match status" value="1"/>
</dbReference>
<proteinExistence type="predicted"/>
<dbReference type="HOGENOM" id="CLU_200469_1_0_3"/>
<evidence type="ECO:0000313" key="2">
    <source>
        <dbReference type="EMBL" id="AFY86690.1"/>
    </source>
</evidence>
<dbReference type="InterPro" id="IPR012869">
    <property type="entry name" value="RHH_5"/>
</dbReference>
<evidence type="ECO:0000259" key="1">
    <source>
        <dbReference type="Pfam" id="PF07878"/>
    </source>
</evidence>
<dbReference type="OrthoDB" id="583501at2"/>
<reference evidence="2 3" key="1">
    <citation type="submission" date="2012-06" db="EMBL/GenBank/DDBJ databases">
        <title>Finished chromosome of genome of Chroococcidiopsis thermalis PCC 7203.</title>
        <authorList>
            <consortium name="US DOE Joint Genome Institute"/>
            <person name="Gugger M."/>
            <person name="Coursin T."/>
            <person name="Rippka R."/>
            <person name="Tandeau De Marsac N."/>
            <person name="Huntemann M."/>
            <person name="Wei C.-L."/>
            <person name="Han J."/>
            <person name="Detter J.C."/>
            <person name="Han C."/>
            <person name="Tapia R."/>
            <person name="Davenport K."/>
            <person name="Daligault H."/>
            <person name="Erkkila T."/>
            <person name="Gu W."/>
            <person name="Munk A.C.C."/>
            <person name="Teshima H."/>
            <person name="Xu Y."/>
            <person name="Chain P."/>
            <person name="Chen A."/>
            <person name="Krypides N."/>
            <person name="Mavromatis K."/>
            <person name="Markowitz V."/>
            <person name="Szeto E."/>
            <person name="Ivanova N."/>
            <person name="Mikhailova N."/>
            <person name="Ovchinnikova G."/>
            <person name="Pagani I."/>
            <person name="Pati A."/>
            <person name="Goodwin L."/>
            <person name="Peters L."/>
            <person name="Pitluck S."/>
            <person name="Woyke T."/>
            <person name="Kerfeld C."/>
        </authorList>
    </citation>
    <scope>NUCLEOTIDE SEQUENCE [LARGE SCALE GENOMIC DNA]</scope>
    <source>
        <strain evidence="2 3">PCC 7203</strain>
    </source>
</reference>
<organism evidence="2 3">
    <name type="scientific">Chroococcidiopsis thermalis (strain PCC 7203)</name>
    <dbReference type="NCBI Taxonomy" id="251229"/>
    <lineage>
        <taxon>Bacteria</taxon>
        <taxon>Bacillati</taxon>
        <taxon>Cyanobacteriota</taxon>
        <taxon>Cyanophyceae</taxon>
        <taxon>Chroococcidiopsidales</taxon>
        <taxon>Chroococcidiopsidaceae</taxon>
        <taxon>Chroococcidiopsis</taxon>
    </lineage>
</organism>
<dbReference type="InParanoid" id="K9TVU5"/>
<feature type="domain" description="CopG-like ribbon-helix-helix" evidence="1">
    <location>
        <begin position="9"/>
        <end position="49"/>
    </location>
</feature>
<dbReference type="KEGG" id="cthe:Chro_1162"/>
<sequence length="52" mass="5888">MAVATDKSRVTIYIPDHLKQYLEAWAKEDGRSVSNLVERLLTQAVKEKEGAK</sequence>
<evidence type="ECO:0000313" key="3">
    <source>
        <dbReference type="Proteomes" id="UP000010384"/>
    </source>
</evidence>
<name>K9TVU5_CHRTP</name>
<dbReference type="Proteomes" id="UP000010384">
    <property type="component" value="Chromosome"/>
</dbReference>
<dbReference type="GO" id="GO:0006355">
    <property type="term" value="P:regulation of DNA-templated transcription"/>
    <property type="evidence" value="ECO:0007669"/>
    <property type="project" value="InterPro"/>
</dbReference>
<dbReference type="EMBL" id="CP003597">
    <property type="protein sequence ID" value="AFY86690.1"/>
    <property type="molecule type" value="Genomic_DNA"/>
</dbReference>
<accession>K9TVU5</accession>
<dbReference type="RefSeq" id="WP_015153239.1">
    <property type="nucleotide sequence ID" value="NC_019695.1"/>
</dbReference>
<protein>
    <recommendedName>
        <fullName evidence="1">CopG-like ribbon-helix-helix domain-containing protein</fullName>
    </recommendedName>
</protein>
<dbReference type="Gene3D" id="1.10.1220.10">
    <property type="entry name" value="Met repressor-like"/>
    <property type="match status" value="1"/>
</dbReference>
<dbReference type="AlphaFoldDB" id="K9TVU5"/>
<dbReference type="Pfam" id="PF07878">
    <property type="entry name" value="RHH_5"/>
    <property type="match status" value="1"/>
</dbReference>
<keyword evidence="3" id="KW-1185">Reference proteome</keyword>
<dbReference type="InterPro" id="IPR013321">
    <property type="entry name" value="Arc_rbn_hlx_hlx"/>
</dbReference>
<gene>
    <name evidence="2" type="ORF">Chro_1162</name>
</gene>